<dbReference type="GO" id="GO:0005886">
    <property type="term" value="C:plasma membrane"/>
    <property type="evidence" value="ECO:0007669"/>
    <property type="project" value="TreeGrafter"/>
</dbReference>
<dbReference type="InterPro" id="IPR037272">
    <property type="entry name" value="SNS_sf"/>
</dbReference>
<evidence type="ECO:0000313" key="8">
    <source>
        <dbReference type="EMBL" id="CDI79777.1"/>
    </source>
</evidence>
<feature type="region of interest" description="Disordered" evidence="6">
    <location>
        <begin position="969"/>
        <end position="995"/>
    </location>
</feature>
<feature type="transmembrane region" description="Helical" evidence="7">
    <location>
        <begin position="595"/>
        <end position="621"/>
    </location>
</feature>
<dbReference type="PANTHER" id="PTHR11616:SF240">
    <property type="entry name" value="BLOATED TUBULES, ISOFORM B-RELATED"/>
    <property type="match status" value="1"/>
</dbReference>
<keyword evidence="3 7" id="KW-0812">Transmembrane</keyword>
<evidence type="ECO:0000256" key="1">
    <source>
        <dbReference type="ARBA" id="ARBA00004141"/>
    </source>
</evidence>
<feature type="transmembrane region" description="Helical" evidence="7">
    <location>
        <begin position="814"/>
        <end position="834"/>
    </location>
</feature>
<dbReference type="OrthoDB" id="7777654at2759"/>
<feature type="transmembrane region" description="Helical" evidence="7">
    <location>
        <begin position="663"/>
        <end position="686"/>
    </location>
</feature>
<feature type="transmembrane region" description="Helical" evidence="7">
    <location>
        <begin position="303"/>
        <end position="336"/>
    </location>
</feature>
<feature type="transmembrane region" description="Helical" evidence="7">
    <location>
        <begin position="531"/>
        <end position="552"/>
    </location>
</feature>
<evidence type="ECO:0000256" key="5">
    <source>
        <dbReference type="ARBA" id="ARBA00023136"/>
    </source>
</evidence>
<dbReference type="VEuPathDB" id="ToxoDB:EAH_00012280"/>
<feature type="transmembrane region" description="Helical" evidence="7">
    <location>
        <begin position="787"/>
        <end position="808"/>
    </location>
</feature>
<dbReference type="AlphaFoldDB" id="U6GJN0"/>
<dbReference type="Proteomes" id="UP000018050">
    <property type="component" value="Unassembled WGS sequence"/>
</dbReference>
<feature type="region of interest" description="Disordered" evidence="6">
    <location>
        <begin position="158"/>
        <end position="181"/>
    </location>
</feature>
<keyword evidence="5 7" id="KW-0472">Membrane</keyword>
<dbReference type="GO" id="GO:0035725">
    <property type="term" value="P:sodium ion transmembrane transport"/>
    <property type="evidence" value="ECO:0007669"/>
    <property type="project" value="TreeGrafter"/>
</dbReference>
<reference evidence="8" key="1">
    <citation type="submission" date="2013-10" db="EMBL/GenBank/DDBJ databases">
        <title>Genomic analysis of the causative agents of coccidiosis in chickens.</title>
        <authorList>
            <person name="Reid A.J."/>
            <person name="Blake D."/>
            <person name="Billington K."/>
            <person name="Browne H."/>
            <person name="Dunn M."/>
            <person name="Hung S."/>
            <person name="Kawahara F."/>
            <person name="Miranda-Saavedra D."/>
            <person name="Mourier T."/>
            <person name="Nagra H."/>
            <person name="Otto T.D."/>
            <person name="Rawlings N."/>
            <person name="Sanchez A."/>
            <person name="Sanders M."/>
            <person name="Subramaniam C."/>
            <person name="Tay Y."/>
            <person name="Dear P."/>
            <person name="Doerig C."/>
            <person name="Gruber A."/>
            <person name="Parkinson J."/>
            <person name="Shirley M."/>
            <person name="Wan K.L."/>
            <person name="Berriman M."/>
            <person name="Tomley F."/>
            <person name="Pain A."/>
        </authorList>
    </citation>
    <scope>NUCLEOTIDE SEQUENCE [LARGE SCALE GENOMIC DNA]</scope>
    <source>
        <strain evidence="8">Houghton</strain>
    </source>
</reference>
<feature type="transmembrane region" description="Helical" evidence="7">
    <location>
        <begin position="235"/>
        <end position="254"/>
    </location>
</feature>
<evidence type="ECO:0000256" key="3">
    <source>
        <dbReference type="ARBA" id="ARBA00022692"/>
    </source>
</evidence>
<evidence type="ECO:0000313" key="9">
    <source>
        <dbReference type="Proteomes" id="UP000018050"/>
    </source>
</evidence>
<feature type="transmembrane region" description="Helical" evidence="7">
    <location>
        <begin position="444"/>
        <end position="464"/>
    </location>
</feature>
<protein>
    <submittedName>
        <fullName evidence="8">Transporter, putative</fullName>
    </submittedName>
</protein>
<keyword evidence="9" id="KW-1185">Reference proteome</keyword>
<evidence type="ECO:0000256" key="2">
    <source>
        <dbReference type="ARBA" id="ARBA00022448"/>
    </source>
</evidence>
<dbReference type="OMA" id="CIKYIGT"/>
<accession>U6GJN0</accession>
<dbReference type="RefSeq" id="XP_013250158.1">
    <property type="nucleotide sequence ID" value="XM_013394704.1"/>
</dbReference>
<dbReference type="SUPFAM" id="SSF161070">
    <property type="entry name" value="SNF-like"/>
    <property type="match status" value="1"/>
</dbReference>
<dbReference type="Pfam" id="PF00209">
    <property type="entry name" value="SNF"/>
    <property type="match status" value="1"/>
</dbReference>
<evidence type="ECO:0000256" key="7">
    <source>
        <dbReference type="SAM" id="Phobius"/>
    </source>
</evidence>
<dbReference type="InterPro" id="IPR000175">
    <property type="entry name" value="Na/ntran_symport"/>
</dbReference>
<feature type="transmembrane region" description="Helical" evidence="7">
    <location>
        <begin position="417"/>
        <end position="437"/>
    </location>
</feature>
<sequence length="995" mass="110447">MEESFGGMYRLLSSPLSRLTGSREVLFLSRWIDCRRGVTTAGEDITHSVAGDVGVSNLEKVASLPVQAGEQGEGSGAENAAKEAAVAASATDMPHELRRQMYHEAHAFRHSPLFTQKVRMENKLDEHELLRVQLEALDYQEKHGVLLTEGDFYYRYPQSFDPSARPKPDGEDGQPQWAPFREQGIAGPSLSTVQAAGGQGGGPIYGAQDGGETQSQWQSWLQRQRRRGWYSSTTLVYSTLFGAVVGASNFTTYWQQLQIWRSSMFFLPYLLFLFTVGLPTLQLELVLGNLLRGAAIKQNTQLSRWLVGLGILQVLTSLSFVIITAVLSGQLLIYFVSSFSRPQPWQVTVSDMELCNGFHGNKVDCNAAGHGVLCSYVPDTNICIASPTGKATLHYLEELQPSTLDSSLDPDALRPKALATLAFVWLYILAYMWRGLFKAGFPSAILMIIAMVLCATLAAVSFFVGTDGSVHVASAISATFDWRPLIHGFFDAAYSASLVRYICQDLCLGCCILGTVSSYTKIGFNTYPSGVFTCIVEFLMALVPFVSLLSIVGNLQAVTDIPLAEIIRKTGTAPAYFVVFPAAFEKVSSPYLFGLFFYGGVFLINTQVAAIGIHSVFNAVLESRLVNNCWRRVTSTVIVMICYCISLPFCANNQEVRLQYMSYIVEWLLVPISVFCTTFYVGWVMGFQRQATIVGLKACILFGGLCSIVGACYIIAVFCCQDSVFLPTWVMIFVNALIAVGVAAFIKDPEAQAKTFKERFLALYLGGVRDLCNEVSRVTLFFPQHNMAGTSVIGLLPTLFCGCLTRPFFMFRPSTYWCVCIKHLVPFVMLVTISDACHRFDMHWDSMKRSPNMRNFGAALLGMAAFFFVLTPLIPKVRDWVRPVAEDYMSTLAFPSHPFVPWRRMSLLSLMPTLFREHLARSTEPSAIVKSLVLEYKKQRLPFMTSFPAEGGAGLSEVELALQQPRLRDSLDLQPRQQQTQQLSFGSKTSEDRKL</sequence>
<reference evidence="8" key="2">
    <citation type="submission" date="2013-10" db="EMBL/GenBank/DDBJ databases">
        <authorList>
            <person name="Aslett M."/>
        </authorList>
    </citation>
    <scope>NUCLEOTIDE SEQUENCE [LARGE SCALE GENOMIC DNA]</scope>
    <source>
        <strain evidence="8">Houghton</strain>
    </source>
</reference>
<feature type="transmembrane region" description="Helical" evidence="7">
    <location>
        <begin position="698"/>
        <end position="718"/>
    </location>
</feature>
<dbReference type="GeneID" id="25269298"/>
<proteinExistence type="predicted"/>
<keyword evidence="2" id="KW-0813">Transport</keyword>
<feature type="transmembrane region" description="Helical" evidence="7">
    <location>
        <begin position="855"/>
        <end position="874"/>
    </location>
</feature>
<keyword evidence="4 7" id="KW-1133">Transmembrane helix</keyword>
<evidence type="ECO:0000256" key="4">
    <source>
        <dbReference type="ARBA" id="ARBA00022989"/>
    </source>
</evidence>
<feature type="transmembrane region" description="Helical" evidence="7">
    <location>
        <begin position="633"/>
        <end position="651"/>
    </location>
</feature>
<name>U6GJN0_EIMAC</name>
<evidence type="ECO:0000256" key="6">
    <source>
        <dbReference type="SAM" id="MobiDB-lite"/>
    </source>
</evidence>
<feature type="transmembrane region" description="Helical" evidence="7">
    <location>
        <begin position="266"/>
        <end position="291"/>
    </location>
</feature>
<dbReference type="PANTHER" id="PTHR11616">
    <property type="entry name" value="SODIUM/CHLORIDE DEPENDENT TRANSPORTER"/>
    <property type="match status" value="1"/>
</dbReference>
<dbReference type="EMBL" id="HG671081">
    <property type="protein sequence ID" value="CDI79777.1"/>
    <property type="molecule type" value="Genomic_DNA"/>
</dbReference>
<feature type="transmembrane region" description="Helical" evidence="7">
    <location>
        <begin position="724"/>
        <end position="746"/>
    </location>
</feature>
<dbReference type="PROSITE" id="PS50267">
    <property type="entry name" value="NA_NEUROTRAN_SYMP_3"/>
    <property type="match status" value="1"/>
</dbReference>
<organism evidence="8 9">
    <name type="scientific">Eimeria acervulina</name>
    <name type="common">Coccidian parasite</name>
    <dbReference type="NCBI Taxonomy" id="5801"/>
    <lineage>
        <taxon>Eukaryota</taxon>
        <taxon>Sar</taxon>
        <taxon>Alveolata</taxon>
        <taxon>Apicomplexa</taxon>
        <taxon>Conoidasida</taxon>
        <taxon>Coccidia</taxon>
        <taxon>Eucoccidiorida</taxon>
        <taxon>Eimeriorina</taxon>
        <taxon>Eimeriidae</taxon>
        <taxon>Eimeria</taxon>
    </lineage>
</organism>
<comment type="subcellular location">
    <subcellularLocation>
        <location evidence="1">Membrane</location>
        <topology evidence="1">Multi-pass membrane protein</topology>
    </subcellularLocation>
</comment>
<gene>
    <name evidence="8" type="ORF">EAH_00012280</name>
</gene>